<organism evidence="2 3">
    <name type="scientific">Linum trigynum</name>
    <dbReference type="NCBI Taxonomy" id="586398"/>
    <lineage>
        <taxon>Eukaryota</taxon>
        <taxon>Viridiplantae</taxon>
        <taxon>Streptophyta</taxon>
        <taxon>Embryophyta</taxon>
        <taxon>Tracheophyta</taxon>
        <taxon>Spermatophyta</taxon>
        <taxon>Magnoliopsida</taxon>
        <taxon>eudicotyledons</taxon>
        <taxon>Gunneridae</taxon>
        <taxon>Pentapetalae</taxon>
        <taxon>rosids</taxon>
        <taxon>fabids</taxon>
        <taxon>Malpighiales</taxon>
        <taxon>Linaceae</taxon>
        <taxon>Linum</taxon>
    </lineage>
</organism>
<feature type="region of interest" description="Disordered" evidence="1">
    <location>
        <begin position="1"/>
        <end position="70"/>
    </location>
</feature>
<feature type="compositionally biased region" description="Basic and acidic residues" evidence="1">
    <location>
        <begin position="1"/>
        <end position="10"/>
    </location>
</feature>
<gene>
    <name evidence="2" type="ORF">LTRI10_LOCUS21783</name>
</gene>
<sequence>MKADGSKDTETPLEEAGQSQENINRVMEQGQHLKQTKGTASSSLSRPAVAVSSSGPSTIIQQVGMPLPPRQKENTAIEDIQSDMATMKGHFIRPPDQVCKLKDIPMEFSIGKNTENTKENLTNEVSPS</sequence>
<protein>
    <submittedName>
        <fullName evidence="2">Uncharacterized protein</fullName>
    </submittedName>
</protein>
<proteinExistence type="predicted"/>
<evidence type="ECO:0000256" key="1">
    <source>
        <dbReference type="SAM" id="MobiDB-lite"/>
    </source>
</evidence>
<evidence type="ECO:0000313" key="2">
    <source>
        <dbReference type="EMBL" id="CAL1380330.1"/>
    </source>
</evidence>
<dbReference type="EMBL" id="OZ034817">
    <property type="protein sequence ID" value="CAL1380330.1"/>
    <property type="molecule type" value="Genomic_DNA"/>
</dbReference>
<reference evidence="2 3" key="1">
    <citation type="submission" date="2024-04" db="EMBL/GenBank/DDBJ databases">
        <authorList>
            <person name="Fracassetti M."/>
        </authorList>
    </citation>
    <scope>NUCLEOTIDE SEQUENCE [LARGE SCALE GENOMIC DNA]</scope>
</reference>
<accession>A0AAV2E456</accession>
<dbReference type="AlphaFoldDB" id="A0AAV2E456"/>
<dbReference type="Proteomes" id="UP001497516">
    <property type="component" value="Chromosome 4"/>
</dbReference>
<evidence type="ECO:0000313" key="3">
    <source>
        <dbReference type="Proteomes" id="UP001497516"/>
    </source>
</evidence>
<keyword evidence="3" id="KW-1185">Reference proteome</keyword>
<name>A0AAV2E456_9ROSI</name>
<feature type="compositionally biased region" description="Polar residues" evidence="1">
    <location>
        <begin position="32"/>
        <end position="61"/>
    </location>
</feature>